<feature type="region of interest" description="Disordered" evidence="3">
    <location>
        <begin position="274"/>
        <end position="297"/>
    </location>
</feature>
<name>A0A7J6WRI4_THATH</name>
<evidence type="ECO:0000313" key="5">
    <source>
        <dbReference type="Proteomes" id="UP000554482"/>
    </source>
</evidence>
<reference evidence="4 5" key="1">
    <citation type="submission" date="2020-06" db="EMBL/GenBank/DDBJ databases">
        <title>Transcriptomic and genomic resources for Thalictrum thalictroides and T. hernandezii: Facilitating candidate gene discovery in an emerging model plant lineage.</title>
        <authorList>
            <person name="Arias T."/>
            <person name="Riano-Pachon D.M."/>
            <person name="Di Stilio V.S."/>
        </authorList>
    </citation>
    <scope>NUCLEOTIDE SEQUENCE [LARGE SCALE GENOMIC DNA]</scope>
    <source>
        <strain evidence="5">cv. WT478/WT964</strain>
        <tissue evidence="4">Leaves</tissue>
    </source>
</reference>
<dbReference type="SUPFAM" id="SSF52075">
    <property type="entry name" value="Outer arm dynein light chain 1"/>
    <property type="match status" value="1"/>
</dbReference>
<protein>
    <submittedName>
        <fullName evidence="4">Phosphatase 1 regulatory subunit pprA</fullName>
    </submittedName>
</protein>
<dbReference type="FunFam" id="3.80.10.10:FF:000200">
    <property type="entry name" value="Outer arm dynein light chain 1 protein"/>
    <property type="match status" value="1"/>
</dbReference>
<dbReference type="Pfam" id="PF13855">
    <property type="entry name" value="LRR_8"/>
    <property type="match status" value="1"/>
</dbReference>
<feature type="compositionally biased region" description="Polar residues" evidence="3">
    <location>
        <begin position="668"/>
        <end position="678"/>
    </location>
</feature>
<dbReference type="Pfam" id="PF13516">
    <property type="entry name" value="LRR_6"/>
    <property type="match status" value="1"/>
</dbReference>
<accession>A0A7J6WRI4</accession>
<dbReference type="InterPro" id="IPR003591">
    <property type="entry name" value="Leu-rich_rpt_typical-subtyp"/>
</dbReference>
<dbReference type="OrthoDB" id="1904536at2759"/>
<evidence type="ECO:0000256" key="2">
    <source>
        <dbReference type="ARBA" id="ARBA00022737"/>
    </source>
</evidence>
<sequence>MARLSCFSVLVGRKKKVKDEGESAVFVTFKKENGDLGVKLEHPIEASQTTEDLYSNVKVPSEFLENSKCKVKVVSDYEPVEADAEDTAYEGSDENDDNSSIKRELSDFDLQAQVNDKQVTGLPLSRKYGSYDSLATEANDQLENGSHKNVELGFEPIHCGHTSDPGIERTEFWASPVLKRSCSNLGMRDMLRKISDQVPPKKSQSYEDLQNSTEIITKEVYGGMNGSPLSVMTPCSADKVMLKKHSSSQVLPSRSRRLWWKLFLWSHRNMHKSGMGKPKLPSVSHTSDQRGGYCSDTLEPSRAEEKTLLESPVSFSGECRTDNSHNWDKFQGEVSGSWPQNQWVAFPTESSCLTRVDEWVSSVHAQTPLPVKEDDNVDDDILFPPSPESRGSPARTTVWHTNLNLSEEVLHANSVIQSLNSSTTNAHITGMSLKVIPTVSRFSGLRSINLSGNFLVNITPGSLPKGLHTLNLSRNKIVAIEGLRDLTLLRVLDLSYNRISRIGQGLSNCTLIKELHLAGNKISTVEGLHRLLKLKVLDLSFNKITTTKALGQLVANYSSLLALNLLGNPIQGNLGDDQMRKVVLGLLPRLVYLNKQSIKPQTAREVSKDSVAKAALRNSGWTSRRKVQKQIGLSGASSSSGSKSNPVGRKNRHLSNKSGSSLVKRRPSTPSTLASTSR</sequence>
<gene>
    <name evidence="4" type="ORF">FRX31_010429</name>
</gene>
<feature type="region of interest" description="Disordered" evidence="3">
    <location>
        <begin position="617"/>
        <end position="678"/>
    </location>
</feature>
<dbReference type="InterPro" id="IPR032675">
    <property type="entry name" value="LRR_dom_sf"/>
</dbReference>
<dbReference type="FunFam" id="3.80.10.10:FF:000505">
    <property type="entry name" value="Outer arm dynein light chain 1 protein"/>
    <property type="match status" value="1"/>
</dbReference>
<proteinExistence type="predicted"/>
<dbReference type="PANTHER" id="PTHR15454">
    <property type="entry name" value="NISCHARIN RELATED"/>
    <property type="match status" value="1"/>
</dbReference>
<dbReference type="PANTHER" id="PTHR15454:SF37">
    <property type="entry name" value="OUTER ARM DYNEIN LIGHT CHAIN 1 PROTEIN"/>
    <property type="match status" value="1"/>
</dbReference>
<evidence type="ECO:0000256" key="1">
    <source>
        <dbReference type="ARBA" id="ARBA00022614"/>
    </source>
</evidence>
<dbReference type="SMART" id="SM00365">
    <property type="entry name" value="LRR_SD22"/>
    <property type="match status" value="4"/>
</dbReference>
<dbReference type="AlphaFoldDB" id="A0A7J6WRI4"/>
<dbReference type="PROSITE" id="PS51450">
    <property type="entry name" value="LRR"/>
    <property type="match status" value="4"/>
</dbReference>
<keyword evidence="5" id="KW-1185">Reference proteome</keyword>
<keyword evidence="2" id="KW-0677">Repeat</keyword>
<evidence type="ECO:0000256" key="3">
    <source>
        <dbReference type="SAM" id="MobiDB-lite"/>
    </source>
</evidence>
<dbReference type="GO" id="GO:0005737">
    <property type="term" value="C:cytoplasm"/>
    <property type="evidence" value="ECO:0007669"/>
    <property type="project" value="TreeGrafter"/>
</dbReference>
<dbReference type="EMBL" id="JABWDY010011211">
    <property type="protein sequence ID" value="KAF5199984.1"/>
    <property type="molecule type" value="Genomic_DNA"/>
</dbReference>
<dbReference type="Gene3D" id="3.80.10.10">
    <property type="entry name" value="Ribonuclease Inhibitor"/>
    <property type="match status" value="2"/>
</dbReference>
<dbReference type="SMART" id="SM00369">
    <property type="entry name" value="LRR_TYP"/>
    <property type="match status" value="3"/>
</dbReference>
<keyword evidence="1" id="KW-0433">Leucine-rich repeat</keyword>
<feature type="compositionally biased region" description="Low complexity" evidence="3">
    <location>
        <begin position="632"/>
        <end position="644"/>
    </location>
</feature>
<evidence type="ECO:0000313" key="4">
    <source>
        <dbReference type="EMBL" id="KAF5199984.1"/>
    </source>
</evidence>
<dbReference type="InterPro" id="IPR001611">
    <property type="entry name" value="Leu-rich_rpt"/>
</dbReference>
<dbReference type="Proteomes" id="UP000554482">
    <property type="component" value="Unassembled WGS sequence"/>
</dbReference>
<comment type="caution">
    <text evidence="4">The sequence shown here is derived from an EMBL/GenBank/DDBJ whole genome shotgun (WGS) entry which is preliminary data.</text>
</comment>
<organism evidence="4 5">
    <name type="scientific">Thalictrum thalictroides</name>
    <name type="common">Rue-anemone</name>
    <name type="synonym">Anemone thalictroides</name>
    <dbReference type="NCBI Taxonomy" id="46969"/>
    <lineage>
        <taxon>Eukaryota</taxon>
        <taxon>Viridiplantae</taxon>
        <taxon>Streptophyta</taxon>
        <taxon>Embryophyta</taxon>
        <taxon>Tracheophyta</taxon>
        <taxon>Spermatophyta</taxon>
        <taxon>Magnoliopsida</taxon>
        <taxon>Ranunculales</taxon>
        <taxon>Ranunculaceae</taxon>
        <taxon>Thalictroideae</taxon>
        <taxon>Thalictrum</taxon>
    </lineage>
</organism>